<keyword evidence="2" id="KW-1185">Reference proteome</keyword>
<accession>A0ACA9S448</accession>
<gene>
    <name evidence="1" type="ORF">RPERSI_LOCUS26666</name>
</gene>
<comment type="caution">
    <text evidence="1">The sequence shown here is derived from an EMBL/GenBank/DDBJ whole genome shotgun (WGS) entry which is preliminary data.</text>
</comment>
<proteinExistence type="predicted"/>
<evidence type="ECO:0000313" key="2">
    <source>
        <dbReference type="Proteomes" id="UP000789920"/>
    </source>
</evidence>
<dbReference type="EMBL" id="CAJVQC010091727">
    <property type="protein sequence ID" value="CAG8826159.1"/>
    <property type="molecule type" value="Genomic_DNA"/>
</dbReference>
<organism evidence="1 2">
    <name type="scientific">Racocetra persica</name>
    <dbReference type="NCBI Taxonomy" id="160502"/>
    <lineage>
        <taxon>Eukaryota</taxon>
        <taxon>Fungi</taxon>
        <taxon>Fungi incertae sedis</taxon>
        <taxon>Mucoromycota</taxon>
        <taxon>Glomeromycotina</taxon>
        <taxon>Glomeromycetes</taxon>
        <taxon>Diversisporales</taxon>
        <taxon>Gigasporaceae</taxon>
        <taxon>Racocetra</taxon>
    </lineage>
</organism>
<dbReference type="Proteomes" id="UP000789920">
    <property type="component" value="Unassembled WGS sequence"/>
</dbReference>
<evidence type="ECO:0000313" key="1">
    <source>
        <dbReference type="EMBL" id="CAG8826159.1"/>
    </source>
</evidence>
<sequence>INARVWANISNKNNEQSIEFEVCLYDCRMGDMLSNSWKSLRGKAIAYVFDSVKISVSPHPNKVGVIMVEGAYEPSTPNQEAECSKGKETNKSIDGQVGCEIGIMPKVVAQGKFNYSAKNAHNNKSVTSEWNLKPNGSNKSGICWSYEYTTDKDARYRLDFPFNSQHHRGKWAIGDMVGFRIVIKQVLRYVRIKSNSINPTFINITQCPKMTHTLEIYFKTIEDFNERFAALKRRHFKQGELIVTLEDIKDANDAQNVSELIDINRDFMRID</sequence>
<protein>
    <submittedName>
        <fullName evidence="1">31274_t:CDS:1</fullName>
    </submittedName>
</protein>
<reference evidence="1" key="1">
    <citation type="submission" date="2021-06" db="EMBL/GenBank/DDBJ databases">
        <authorList>
            <person name="Kallberg Y."/>
            <person name="Tangrot J."/>
            <person name="Rosling A."/>
        </authorList>
    </citation>
    <scope>NUCLEOTIDE SEQUENCE</scope>
    <source>
        <strain evidence="1">MA461A</strain>
    </source>
</reference>
<feature type="non-terminal residue" evidence="1">
    <location>
        <position position="1"/>
    </location>
</feature>
<name>A0ACA9S448_9GLOM</name>